<sequence length="188" mass="20519">MNTADALIQEFTRMIVADGLEAFTLRKLADRVGIKAPSIYVHFESKEALFAAARAEASKSLGVALAEHAGGKSRGDARNRLLNTAMAYLQFAQDQPALFALMFQETPSNRSSLDQAPDPDSPYAILLSRVREFLPADHPQSEVLSFGIWALVHGAAQLRQTHLQKFGAAIIDGTRRNLDALLDGWAVT</sequence>
<dbReference type="EMBL" id="JAQQXT010000009">
    <property type="protein sequence ID" value="MDC8773063.1"/>
    <property type="molecule type" value="Genomic_DNA"/>
</dbReference>
<dbReference type="PANTHER" id="PTHR30055:SF234">
    <property type="entry name" value="HTH-TYPE TRANSCRIPTIONAL REGULATOR BETI"/>
    <property type="match status" value="1"/>
</dbReference>
<evidence type="ECO:0000313" key="6">
    <source>
        <dbReference type="EMBL" id="MDC8773063.1"/>
    </source>
</evidence>
<protein>
    <submittedName>
        <fullName evidence="6">TetR/AcrR family transcriptional regulator</fullName>
    </submittedName>
</protein>
<evidence type="ECO:0000259" key="5">
    <source>
        <dbReference type="PROSITE" id="PS50977"/>
    </source>
</evidence>
<dbReference type="InterPro" id="IPR001647">
    <property type="entry name" value="HTH_TetR"/>
</dbReference>
<proteinExistence type="predicted"/>
<feature type="DNA-binding region" description="H-T-H motif" evidence="4">
    <location>
        <begin position="24"/>
        <end position="43"/>
    </location>
</feature>
<dbReference type="Proteomes" id="UP001221189">
    <property type="component" value="Unassembled WGS sequence"/>
</dbReference>
<comment type="caution">
    <text evidence="6">The sequence shown here is derived from an EMBL/GenBank/DDBJ whole genome shotgun (WGS) entry which is preliminary data.</text>
</comment>
<organism evidence="6 7">
    <name type="scientific">Roseateles albus</name>
    <dbReference type="NCBI Taxonomy" id="2987525"/>
    <lineage>
        <taxon>Bacteria</taxon>
        <taxon>Pseudomonadati</taxon>
        <taxon>Pseudomonadota</taxon>
        <taxon>Betaproteobacteria</taxon>
        <taxon>Burkholderiales</taxon>
        <taxon>Sphaerotilaceae</taxon>
        <taxon>Roseateles</taxon>
    </lineage>
</organism>
<dbReference type="InterPro" id="IPR050109">
    <property type="entry name" value="HTH-type_TetR-like_transc_reg"/>
</dbReference>
<evidence type="ECO:0000256" key="1">
    <source>
        <dbReference type="ARBA" id="ARBA00023015"/>
    </source>
</evidence>
<dbReference type="InterPro" id="IPR025996">
    <property type="entry name" value="MT1864/Rv1816-like_C"/>
</dbReference>
<dbReference type="PROSITE" id="PS50977">
    <property type="entry name" value="HTH_TETR_2"/>
    <property type="match status" value="1"/>
</dbReference>
<reference evidence="6 7" key="1">
    <citation type="submission" date="2022-10" db="EMBL/GenBank/DDBJ databases">
        <title>Paucibacter sp. hw1 Genome sequencing.</title>
        <authorList>
            <person name="Park S."/>
        </authorList>
    </citation>
    <scope>NUCLEOTIDE SEQUENCE [LARGE SCALE GENOMIC DNA]</scope>
    <source>
        <strain evidence="7">hw1</strain>
    </source>
</reference>
<evidence type="ECO:0000256" key="3">
    <source>
        <dbReference type="ARBA" id="ARBA00023163"/>
    </source>
</evidence>
<keyword evidence="1" id="KW-0805">Transcription regulation</keyword>
<dbReference type="Pfam" id="PF13305">
    <property type="entry name" value="TetR_C_33"/>
    <property type="match status" value="1"/>
</dbReference>
<keyword evidence="2 4" id="KW-0238">DNA-binding</keyword>
<dbReference type="SUPFAM" id="SSF46689">
    <property type="entry name" value="Homeodomain-like"/>
    <property type="match status" value="1"/>
</dbReference>
<dbReference type="InterPro" id="IPR036271">
    <property type="entry name" value="Tet_transcr_reg_TetR-rel_C_sf"/>
</dbReference>
<keyword evidence="3" id="KW-0804">Transcription</keyword>
<gene>
    <name evidence="6" type="ORF">PRZ03_15860</name>
</gene>
<evidence type="ECO:0000313" key="7">
    <source>
        <dbReference type="Proteomes" id="UP001221189"/>
    </source>
</evidence>
<accession>A0ABT5KGN4</accession>
<evidence type="ECO:0000256" key="4">
    <source>
        <dbReference type="PROSITE-ProRule" id="PRU00335"/>
    </source>
</evidence>
<dbReference type="RefSeq" id="WP_273601241.1">
    <property type="nucleotide sequence ID" value="NZ_JAQQXT010000009.1"/>
</dbReference>
<dbReference type="Pfam" id="PF00440">
    <property type="entry name" value="TetR_N"/>
    <property type="match status" value="1"/>
</dbReference>
<dbReference type="InterPro" id="IPR009057">
    <property type="entry name" value="Homeodomain-like_sf"/>
</dbReference>
<feature type="domain" description="HTH tetR-type" evidence="5">
    <location>
        <begin position="1"/>
        <end position="61"/>
    </location>
</feature>
<dbReference type="Gene3D" id="1.10.357.10">
    <property type="entry name" value="Tetracycline Repressor, domain 2"/>
    <property type="match status" value="1"/>
</dbReference>
<name>A0ABT5KGN4_9BURK</name>
<evidence type="ECO:0000256" key="2">
    <source>
        <dbReference type="ARBA" id="ARBA00023125"/>
    </source>
</evidence>
<keyword evidence="7" id="KW-1185">Reference proteome</keyword>
<dbReference type="PANTHER" id="PTHR30055">
    <property type="entry name" value="HTH-TYPE TRANSCRIPTIONAL REGULATOR RUTR"/>
    <property type="match status" value="1"/>
</dbReference>
<dbReference type="SUPFAM" id="SSF48498">
    <property type="entry name" value="Tetracyclin repressor-like, C-terminal domain"/>
    <property type="match status" value="1"/>
</dbReference>